<name>A0A2K8T946_9NOSO</name>
<reference evidence="2 3" key="1">
    <citation type="submission" date="2017-11" db="EMBL/GenBank/DDBJ databases">
        <title>Complete genome of a free-living desiccation-tolerant cyanobacterium and its photosynthetic adaptation to extreme terrestrial habitat.</title>
        <authorList>
            <person name="Shang J."/>
        </authorList>
    </citation>
    <scope>NUCLEOTIDE SEQUENCE [LARGE SCALE GENOMIC DNA]</scope>
    <source>
        <strain evidence="2 3">CCNUN1</strain>
        <plasmid evidence="3">pnfsy08</plasmid>
    </source>
</reference>
<dbReference type="KEGG" id="nfl:COO91_10441"/>
<proteinExistence type="predicted"/>
<sequence length="47" mass="5278">MLLSISLNSDGDGRTLAQELFTDGSDPFEADTSNSQYRRQKVEELEL</sequence>
<gene>
    <name evidence="2" type="ORF">COO91_10441</name>
</gene>
<dbReference type="Proteomes" id="UP000232003">
    <property type="component" value="Plasmid pNFSY08"/>
</dbReference>
<keyword evidence="3" id="KW-1185">Reference proteome</keyword>
<evidence type="ECO:0000313" key="2">
    <source>
        <dbReference type="EMBL" id="AUB44218.1"/>
    </source>
</evidence>
<dbReference type="EMBL" id="CP024793">
    <property type="protein sequence ID" value="AUB44218.1"/>
    <property type="molecule type" value="Genomic_DNA"/>
</dbReference>
<evidence type="ECO:0000313" key="3">
    <source>
        <dbReference type="Proteomes" id="UP000232003"/>
    </source>
</evidence>
<feature type="region of interest" description="Disordered" evidence="1">
    <location>
        <begin position="22"/>
        <end position="47"/>
    </location>
</feature>
<keyword evidence="2" id="KW-0614">Plasmid</keyword>
<organism evidence="2 3">
    <name type="scientific">Nostoc flagelliforme CCNUN1</name>
    <dbReference type="NCBI Taxonomy" id="2038116"/>
    <lineage>
        <taxon>Bacteria</taxon>
        <taxon>Bacillati</taxon>
        <taxon>Cyanobacteriota</taxon>
        <taxon>Cyanophyceae</taxon>
        <taxon>Nostocales</taxon>
        <taxon>Nostocaceae</taxon>
        <taxon>Nostoc</taxon>
    </lineage>
</organism>
<evidence type="ECO:0000256" key="1">
    <source>
        <dbReference type="SAM" id="MobiDB-lite"/>
    </source>
</evidence>
<geneLocation type="plasmid" evidence="3">
    <name>pnfsy08</name>
</geneLocation>
<dbReference type="AlphaFoldDB" id="A0A2K8T946"/>
<protein>
    <submittedName>
        <fullName evidence="2">Uncharacterized protein</fullName>
    </submittedName>
</protein>
<dbReference type="RefSeq" id="WP_157816972.1">
    <property type="nucleotide sequence ID" value="NZ_CAWNNC010000009.1"/>
</dbReference>
<accession>A0A2K8T946</accession>